<sequence>MPINELTNQPINYILHLADDALIMSQRLSEWTGHGPVLEQDIALTNIALDFLGQSRMWYQYAASMMGDGATEDSLAMLRLEHEFKNHLLVELPNAMPSGRDWAFTVCKVFFFSAYQHALMQQLQHNADEEVRGIAAKSLKEVTYHLRWSREWILRLGDGTAESHQRMQQALTACWPFTGELFEVTTYAHGWVDYAAIKTEWMNEVLHTTTTATLDVPTTAAFQTGGLHGRHTEHLGYLLAEMQYLQRAYPNSEW</sequence>
<dbReference type="InterPro" id="IPR052703">
    <property type="entry name" value="Aromatic_CoA_ox/epox"/>
</dbReference>
<dbReference type="KEGG" id="fls:GLV81_02505"/>
<dbReference type="NCBIfam" id="TIGR02158">
    <property type="entry name" value="PA_CoA_Oxy3"/>
    <property type="match status" value="1"/>
</dbReference>
<keyword evidence="2" id="KW-1185">Reference proteome</keyword>
<protein>
    <submittedName>
        <fullName evidence="1">Phenylacetate-CoA oxygenase subunit PaaC</fullName>
    </submittedName>
</protein>
<evidence type="ECO:0000313" key="1">
    <source>
        <dbReference type="EMBL" id="QGW29960.1"/>
    </source>
</evidence>
<dbReference type="EMBL" id="CP046566">
    <property type="protein sequence ID" value="QGW29960.1"/>
    <property type="molecule type" value="Genomic_DNA"/>
</dbReference>
<dbReference type="GO" id="GO:0010124">
    <property type="term" value="P:phenylacetate catabolic process"/>
    <property type="evidence" value="ECO:0007669"/>
    <property type="project" value="InterPro"/>
</dbReference>
<organism evidence="1 2">
    <name type="scientific">Phnomibacter ginsenosidimutans</name>
    <dbReference type="NCBI Taxonomy" id="2676868"/>
    <lineage>
        <taxon>Bacteria</taxon>
        <taxon>Pseudomonadati</taxon>
        <taxon>Bacteroidota</taxon>
        <taxon>Chitinophagia</taxon>
        <taxon>Chitinophagales</taxon>
        <taxon>Chitinophagaceae</taxon>
        <taxon>Phnomibacter</taxon>
    </lineage>
</organism>
<dbReference type="Gene3D" id="1.20.1260.10">
    <property type="match status" value="1"/>
</dbReference>
<dbReference type="Proteomes" id="UP000426027">
    <property type="component" value="Chromosome"/>
</dbReference>
<dbReference type="PANTHER" id="PTHR30458">
    <property type="entry name" value="PHENYLACETIC ACID DEGRADATION PROTEIN PAA"/>
    <property type="match status" value="1"/>
</dbReference>
<accession>A0A6I6GHN4</accession>
<gene>
    <name evidence="1" type="primary">paaC</name>
    <name evidence="1" type="ORF">GLV81_02505</name>
</gene>
<evidence type="ECO:0000313" key="2">
    <source>
        <dbReference type="Proteomes" id="UP000426027"/>
    </source>
</evidence>
<dbReference type="GO" id="GO:0005829">
    <property type="term" value="C:cytosol"/>
    <property type="evidence" value="ECO:0007669"/>
    <property type="project" value="TreeGrafter"/>
</dbReference>
<dbReference type="InterPro" id="IPR012347">
    <property type="entry name" value="Ferritin-like"/>
</dbReference>
<name>A0A6I6GHN4_9BACT</name>
<proteinExistence type="predicted"/>
<dbReference type="PANTHER" id="PTHR30458:SF0">
    <property type="entry name" value="1,2-PHENYLACETYL-COA EPOXIDASE, SUBUNIT C"/>
    <property type="match status" value="1"/>
</dbReference>
<dbReference type="InterPro" id="IPR009078">
    <property type="entry name" value="Ferritin-like_SF"/>
</dbReference>
<dbReference type="InterPro" id="IPR007814">
    <property type="entry name" value="PaaA_PaaC"/>
</dbReference>
<dbReference type="AlphaFoldDB" id="A0A6I6GHN4"/>
<dbReference type="Pfam" id="PF05138">
    <property type="entry name" value="PaaA_PaaC"/>
    <property type="match status" value="1"/>
</dbReference>
<dbReference type="PIRSF" id="PIRSF037834">
    <property type="entry name" value="PA_CoA_Oase3"/>
    <property type="match status" value="1"/>
</dbReference>
<dbReference type="SUPFAM" id="SSF47240">
    <property type="entry name" value="Ferritin-like"/>
    <property type="match status" value="1"/>
</dbReference>
<dbReference type="InterPro" id="IPR011882">
    <property type="entry name" value="PaaC"/>
</dbReference>
<reference evidence="1 2" key="1">
    <citation type="submission" date="2019-11" db="EMBL/GenBank/DDBJ databases">
        <authorList>
            <person name="Im W.T."/>
        </authorList>
    </citation>
    <scope>NUCLEOTIDE SEQUENCE [LARGE SCALE GENOMIC DNA]</scope>
    <source>
        <strain evidence="1 2">SB-02</strain>
    </source>
</reference>